<protein>
    <recommendedName>
        <fullName evidence="5">polynucleotide adenylyltransferase</fullName>
        <ecNumber evidence="5">2.7.7.19</ecNumber>
    </recommendedName>
</protein>
<dbReference type="Proteomes" id="UP000723463">
    <property type="component" value="Unassembled WGS sequence"/>
</dbReference>
<accession>A0A9P6F9Q6</accession>
<evidence type="ECO:0000256" key="9">
    <source>
        <dbReference type="ARBA" id="ARBA00022842"/>
    </source>
</evidence>
<dbReference type="Pfam" id="PF03828">
    <property type="entry name" value="PAP_assoc"/>
    <property type="match status" value="1"/>
</dbReference>
<gene>
    <name evidence="12" type="ORF">EC957_010494</name>
</gene>
<evidence type="ECO:0000256" key="1">
    <source>
        <dbReference type="ARBA" id="ARBA00001936"/>
    </source>
</evidence>
<dbReference type="AlphaFoldDB" id="A0A9P6F9Q6"/>
<dbReference type="GO" id="GO:0031123">
    <property type="term" value="P:RNA 3'-end processing"/>
    <property type="evidence" value="ECO:0007669"/>
    <property type="project" value="TreeGrafter"/>
</dbReference>
<keyword evidence="8" id="KW-0479">Metal-binding</keyword>
<dbReference type="GO" id="GO:0046872">
    <property type="term" value="F:metal ion binding"/>
    <property type="evidence" value="ECO:0007669"/>
    <property type="project" value="UniProtKB-KW"/>
</dbReference>
<dbReference type="SUPFAM" id="SSF81301">
    <property type="entry name" value="Nucleotidyltransferase"/>
    <property type="match status" value="1"/>
</dbReference>
<evidence type="ECO:0000256" key="4">
    <source>
        <dbReference type="ARBA" id="ARBA00008593"/>
    </source>
</evidence>
<dbReference type="EC" id="2.7.7.19" evidence="5"/>
<evidence type="ECO:0000259" key="10">
    <source>
        <dbReference type="Pfam" id="PF03828"/>
    </source>
</evidence>
<keyword evidence="7" id="KW-0808">Transferase</keyword>
<reference evidence="12" key="1">
    <citation type="journal article" date="2020" name="Fungal Divers.">
        <title>Resolving the Mortierellaceae phylogeny through synthesis of multi-gene phylogenetics and phylogenomics.</title>
        <authorList>
            <person name="Vandepol N."/>
            <person name="Liber J."/>
            <person name="Desiro A."/>
            <person name="Na H."/>
            <person name="Kennedy M."/>
            <person name="Barry K."/>
            <person name="Grigoriev I.V."/>
            <person name="Miller A.N."/>
            <person name="O'Donnell K."/>
            <person name="Stajich J.E."/>
            <person name="Bonito G."/>
        </authorList>
    </citation>
    <scope>NUCLEOTIDE SEQUENCE</scope>
    <source>
        <strain evidence="12">NRRL 2591</strain>
    </source>
</reference>
<evidence type="ECO:0000256" key="3">
    <source>
        <dbReference type="ARBA" id="ARBA00004496"/>
    </source>
</evidence>
<evidence type="ECO:0000256" key="8">
    <source>
        <dbReference type="ARBA" id="ARBA00022723"/>
    </source>
</evidence>
<evidence type="ECO:0000256" key="5">
    <source>
        <dbReference type="ARBA" id="ARBA00012388"/>
    </source>
</evidence>
<evidence type="ECO:0000256" key="2">
    <source>
        <dbReference type="ARBA" id="ARBA00001946"/>
    </source>
</evidence>
<proteinExistence type="inferred from homology"/>
<organism evidence="12 13">
    <name type="scientific">Mortierella hygrophila</name>
    <dbReference type="NCBI Taxonomy" id="979708"/>
    <lineage>
        <taxon>Eukaryota</taxon>
        <taxon>Fungi</taxon>
        <taxon>Fungi incertae sedis</taxon>
        <taxon>Mucoromycota</taxon>
        <taxon>Mortierellomycotina</taxon>
        <taxon>Mortierellomycetes</taxon>
        <taxon>Mortierellales</taxon>
        <taxon>Mortierellaceae</taxon>
        <taxon>Mortierella</taxon>
    </lineage>
</organism>
<evidence type="ECO:0000256" key="7">
    <source>
        <dbReference type="ARBA" id="ARBA00022679"/>
    </source>
</evidence>
<keyword evidence="6" id="KW-0963">Cytoplasm</keyword>
<keyword evidence="13" id="KW-1185">Reference proteome</keyword>
<dbReference type="CDD" id="cd05402">
    <property type="entry name" value="NT_PAP_TUTase"/>
    <property type="match status" value="1"/>
</dbReference>
<dbReference type="EMBL" id="JAAAXW010000066">
    <property type="protein sequence ID" value="KAF9545746.1"/>
    <property type="molecule type" value="Genomic_DNA"/>
</dbReference>
<dbReference type="GO" id="GO:1990817">
    <property type="term" value="F:poly(A) RNA polymerase activity"/>
    <property type="evidence" value="ECO:0007669"/>
    <property type="project" value="UniProtKB-EC"/>
</dbReference>
<dbReference type="Pfam" id="PF22600">
    <property type="entry name" value="MTPAP-like_central"/>
    <property type="match status" value="1"/>
</dbReference>
<dbReference type="Gene3D" id="1.10.1410.10">
    <property type="match status" value="1"/>
</dbReference>
<dbReference type="GO" id="GO:0005737">
    <property type="term" value="C:cytoplasm"/>
    <property type="evidence" value="ECO:0007669"/>
    <property type="project" value="UniProtKB-SubCell"/>
</dbReference>
<keyword evidence="9" id="KW-0460">Magnesium</keyword>
<evidence type="ECO:0000256" key="6">
    <source>
        <dbReference type="ARBA" id="ARBA00022490"/>
    </source>
</evidence>
<dbReference type="InterPro" id="IPR002058">
    <property type="entry name" value="PAP_assoc"/>
</dbReference>
<feature type="domain" description="PAP-associated" evidence="10">
    <location>
        <begin position="571"/>
        <end position="630"/>
    </location>
</feature>
<evidence type="ECO:0000259" key="11">
    <source>
        <dbReference type="Pfam" id="PF22600"/>
    </source>
</evidence>
<dbReference type="GO" id="GO:0010605">
    <property type="term" value="P:negative regulation of macromolecule metabolic process"/>
    <property type="evidence" value="ECO:0007669"/>
    <property type="project" value="UniProtKB-ARBA"/>
</dbReference>
<comment type="similarity">
    <text evidence="4">Belongs to the DNA polymerase type-B-like family.</text>
</comment>
<comment type="cofactor">
    <cofactor evidence="1">
        <name>Mn(2+)</name>
        <dbReference type="ChEBI" id="CHEBI:29035"/>
    </cofactor>
</comment>
<evidence type="ECO:0000313" key="13">
    <source>
        <dbReference type="Proteomes" id="UP000723463"/>
    </source>
</evidence>
<feature type="domain" description="Poly(A) RNA polymerase mitochondrial-like central palm" evidence="11">
    <location>
        <begin position="349"/>
        <end position="480"/>
    </location>
</feature>
<evidence type="ECO:0000313" key="12">
    <source>
        <dbReference type="EMBL" id="KAF9545746.1"/>
    </source>
</evidence>
<dbReference type="InterPro" id="IPR043519">
    <property type="entry name" value="NT_sf"/>
</dbReference>
<comment type="cofactor">
    <cofactor evidence="2">
        <name>Mg(2+)</name>
        <dbReference type="ChEBI" id="CHEBI:18420"/>
    </cofactor>
</comment>
<dbReference type="PANTHER" id="PTHR12271">
    <property type="entry name" value="POLY A POLYMERASE CID PAP -RELATED"/>
    <property type="match status" value="1"/>
</dbReference>
<sequence>MDSHRVPIPHPKATAHTNNNTDQVLFIDALFLLILFDCSGHYEHVDNQLSCVEIAEAFAHVRQIFEYSDPGEFDNDLSVSFIRQHRLDTPEGMMNYLTYHSPHTSAKPPTPTGHQRKYYFPYSIDLHLADDKICGGLGYLSDVEEHHIHVRQFTVAERKMFLRFYAKSIPRSFHNDLAVLTQELRQDVWYRMIQSKDVCCLPNGMEAVKMFTKEYNDCNRVAAGRRLEGEPNQLSPTDQQLKAETWKRKATDGALESKLGDDLGDELDTVLWNDLVSNLRDFNVITDEEAETWKRGDDSGDERDTVLWNGLISNLRDLNVIADEADMYRQHQRQAQETEKLAQRNTTITEYMDKLRATQSATPHRKNEVQAIRQAVERRLREHYRDYGIEVHLFGSFASGLCSMSSDADMTVYNLRMVALHCPPIVELATVLRRIGYQRITSIPNARVPIATWKLYGIQCDANLNQPMGVHNSKLISTYSNIDDRFKTLWFSIKQIGKQHGIISASAGFLSSYALTMLLIVFLQDVTSPTILPRLQQSPLATLHTIDGYDCSFDSQTIYTNYGADNTHSAGQLLIDFFYFYGYVFDYANQEVHPSLGKIQNRSITPPARSRMDRRPKDWPICILDPFITDRNVAGNCGKENVARIQTCFQSAYHALEENDINKAFCV</sequence>
<comment type="subcellular location">
    <subcellularLocation>
        <location evidence="3">Cytoplasm</location>
    </subcellularLocation>
</comment>
<dbReference type="InterPro" id="IPR054708">
    <property type="entry name" value="MTPAP-like_central"/>
</dbReference>
<dbReference type="PANTHER" id="PTHR12271:SF40">
    <property type="entry name" value="POLY(A) RNA POLYMERASE GLD2"/>
    <property type="match status" value="1"/>
</dbReference>
<dbReference type="Gene3D" id="3.30.460.10">
    <property type="entry name" value="Beta Polymerase, domain 2"/>
    <property type="match status" value="1"/>
</dbReference>
<name>A0A9P6F9Q6_9FUNG</name>
<dbReference type="SUPFAM" id="SSF81631">
    <property type="entry name" value="PAP/OAS1 substrate-binding domain"/>
    <property type="match status" value="1"/>
</dbReference>
<comment type="caution">
    <text evidence="12">The sequence shown here is derived from an EMBL/GenBank/DDBJ whole genome shotgun (WGS) entry which is preliminary data.</text>
</comment>